<comment type="caution">
    <text evidence="3">The sequence shown here is derived from an EMBL/GenBank/DDBJ whole genome shotgun (WGS) entry which is preliminary data.</text>
</comment>
<reference evidence="3 4" key="1">
    <citation type="journal article" date="2016" name="Nat. Commun.">
        <title>Thousands of microbial genomes shed light on interconnected biogeochemical processes in an aquifer system.</title>
        <authorList>
            <person name="Anantharaman K."/>
            <person name="Brown C.T."/>
            <person name="Hug L.A."/>
            <person name="Sharon I."/>
            <person name="Castelle C.J."/>
            <person name="Probst A.J."/>
            <person name="Thomas B.C."/>
            <person name="Singh A."/>
            <person name="Wilkins M.J."/>
            <person name="Karaoz U."/>
            <person name="Brodie E.L."/>
            <person name="Williams K.H."/>
            <person name="Hubbard S.S."/>
            <person name="Banfield J.F."/>
        </authorList>
    </citation>
    <scope>NUCLEOTIDE SEQUENCE [LARGE SCALE GENOMIC DNA]</scope>
</reference>
<evidence type="ECO:0000256" key="1">
    <source>
        <dbReference type="ARBA" id="ARBA00009981"/>
    </source>
</evidence>
<comment type="similarity">
    <text evidence="1 2">Belongs to the phD/YefM antitoxin family.</text>
</comment>
<dbReference type="Pfam" id="PF02604">
    <property type="entry name" value="PhdYeFM_antitox"/>
    <property type="match status" value="1"/>
</dbReference>
<organism evidence="3 4">
    <name type="scientific">Candidatus Roizmanbacteria bacterium RIFCSPHIGHO2_02_FULL_37_24</name>
    <dbReference type="NCBI Taxonomy" id="1802037"/>
    <lineage>
        <taxon>Bacteria</taxon>
        <taxon>Candidatus Roizmaniibacteriota</taxon>
    </lineage>
</organism>
<evidence type="ECO:0000313" key="3">
    <source>
        <dbReference type="EMBL" id="OGK24014.1"/>
    </source>
</evidence>
<dbReference type="SUPFAM" id="SSF143120">
    <property type="entry name" value="YefM-like"/>
    <property type="match status" value="1"/>
</dbReference>
<comment type="function">
    <text evidence="2">Antitoxin component of a type II toxin-antitoxin (TA) system.</text>
</comment>
<dbReference type="NCBIfam" id="TIGR01552">
    <property type="entry name" value="phd_fam"/>
    <property type="match status" value="1"/>
</dbReference>
<name>A0A1F7GZ35_9BACT</name>
<proteinExistence type="inferred from homology"/>
<accession>A0A1F7GZ35</accession>
<dbReference type="InterPro" id="IPR036165">
    <property type="entry name" value="YefM-like_sf"/>
</dbReference>
<sequence>MHNNLMLIPTTKNTKTVTDLRENTLSLLRDTQRQGHLYIFHRSSPKAVIMSIEEFERINELIEDYLDELDAIQLAQEEPGELIPFKEVAKKYLKDKNV</sequence>
<dbReference type="Gene3D" id="3.40.1620.10">
    <property type="entry name" value="YefM-like domain"/>
    <property type="match status" value="1"/>
</dbReference>
<protein>
    <recommendedName>
        <fullName evidence="2">Antitoxin</fullName>
    </recommendedName>
</protein>
<dbReference type="InterPro" id="IPR006442">
    <property type="entry name" value="Antitoxin_Phd/YefM"/>
</dbReference>
<evidence type="ECO:0000313" key="4">
    <source>
        <dbReference type="Proteomes" id="UP000177159"/>
    </source>
</evidence>
<dbReference type="AlphaFoldDB" id="A0A1F7GZ35"/>
<gene>
    <name evidence="3" type="ORF">A3C24_02910</name>
</gene>
<evidence type="ECO:0000256" key="2">
    <source>
        <dbReference type="RuleBase" id="RU362080"/>
    </source>
</evidence>
<dbReference type="Proteomes" id="UP000177159">
    <property type="component" value="Unassembled WGS sequence"/>
</dbReference>
<dbReference type="EMBL" id="MFZM01000013">
    <property type="protein sequence ID" value="OGK24014.1"/>
    <property type="molecule type" value="Genomic_DNA"/>
</dbReference>